<feature type="transmembrane region" description="Helical" evidence="6">
    <location>
        <begin position="38"/>
        <end position="62"/>
    </location>
</feature>
<dbReference type="Gene3D" id="1.20.1250.20">
    <property type="entry name" value="MFS general substrate transporter like domains"/>
    <property type="match status" value="1"/>
</dbReference>
<organism evidence="8 9">
    <name type="scientific">Photobacterium rosenbergii</name>
    <dbReference type="NCBI Taxonomy" id="294936"/>
    <lineage>
        <taxon>Bacteria</taxon>
        <taxon>Pseudomonadati</taxon>
        <taxon>Pseudomonadota</taxon>
        <taxon>Gammaproteobacteria</taxon>
        <taxon>Vibrionales</taxon>
        <taxon>Vibrionaceae</taxon>
        <taxon>Photobacterium</taxon>
    </lineage>
</organism>
<evidence type="ECO:0000256" key="5">
    <source>
        <dbReference type="ARBA" id="ARBA00023136"/>
    </source>
</evidence>
<feature type="transmembrane region" description="Helical" evidence="6">
    <location>
        <begin position="203"/>
        <end position="224"/>
    </location>
</feature>
<evidence type="ECO:0000256" key="3">
    <source>
        <dbReference type="ARBA" id="ARBA00022692"/>
    </source>
</evidence>
<dbReference type="SUPFAM" id="SSF103473">
    <property type="entry name" value="MFS general substrate transporter"/>
    <property type="match status" value="1"/>
</dbReference>
<evidence type="ECO:0000313" key="9">
    <source>
        <dbReference type="Proteomes" id="UP001186452"/>
    </source>
</evidence>
<comment type="caution">
    <text evidence="8">The sequence shown here is derived from an EMBL/GenBank/DDBJ whole genome shotgun (WGS) entry which is preliminary data.</text>
</comment>
<dbReference type="PANTHER" id="PTHR43124:SF8">
    <property type="entry name" value="INNER MEMBRANE TRANSPORT PROTEIN YDHP"/>
    <property type="match status" value="1"/>
</dbReference>
<keyword evidence="9" id="KW-1185">Reference proteome</keyword>
<comment type="subcellular location">
    <subcellularLocation>
        <location evidence="1">Cell membrane</location>
        <topology evidence="1">Multi-pass membrane protein</topology>
    </subcellularLocation>
</comment>
<evidence type="ECO:0000313" key="8">
    <source>
        <dbReference type="EMBL" id="MDV5169876.1"/>
    </source>
</evidence>
<evidence type="ECO:0000256" key="6">
    <source>
        <dbReference type="SAM" id="Phobius"/>
    </source>
</evidence>
<evidence type="ECO:0000256" key="1">
    <source>
        <dbReference type="ARBA" id="ARBA00004651"/>
    </source>
</evidence>
<feature type="transmembrane region" description="Helical" evidence="6">
    <location>
        <begin position="291"/>
        <end position="315"/>
    </location>
</feature>
<feature type="transmembrane region" description="Helical" evidence="6">
    <location>
        <begin position="95"/>
        <end position="116"/>
    </location>
</feature>
<keyword evidence="4 6" id="KW-1133">Transmembrane helix</keyword>
<feature type="transmembrane region" description="Helical" evidence="6">
    <location>
        <begin position="236"/>
        <end position="256"/>
    </location>
</feature>
<feature type="transmembrane region" description="Helical" evidence="6">
    <location>
        <begin position="69"/>
        <end position="89"/>
    </location>
</feature>
<dbReference type="Pfam" id="PF07690">
    <property type="entry name" value="MFS_1"/>
    <property type="match status" value="1"/>
</dbReference>
<dbReference type="PANTHER" id="PTHR43124">
    <property type="entry name" value="PURINE EFFLUX PUMP PBUE"/>
    <property type="match status" value="1"/>
</dbReference>
<feature type="transmembrane region" description="Helical" evidence="6">
    <location>
        <begin position="268"/>
        <end position="285"/>
    </location>
</feature>
<dbReference type="InterPro" id="IPR050189">
    <property type="entry name" value="MFS_Efflux_Transporters"/>
</dbReference>
<dbReference type="Proteomes" id="UP001186452">
    <property type="component" value="Unassembled WGS sequence"/>
</dbReference>
<feature type="transmembrane region" description="Helical" evidence="6">
    <location>
        <begin position="327"/>
        <end position="348"/>
    </location>
</feature>
<dbReference type="InterPro" id="IPR011701">
    <property type="entry name" value="MFS"/>
</dbReference>
<dbReference type="CDD" id="cd17324">
    <property type="entry name" value="MFS_NepI_like"/>
    <property type="match status" value="1"/>
</dbReference>
<dbReference type="PRINTS" id="PR01035">
    <property type="entry name" value="TCRTETA"/>
</dbReference>
<feature type="transmembrane region" description="Helical" evidence="6">
    <location>
        <begin position="360"/>
        <end position="378"/>
    </location>
</feature>
<keyword evidence="3 6" id="KW-0812">Transmembrane</keyword>
<dbReference type="EMBL" id="JAWJZI010000004">
    <property type="protein sequence ID" value="MDV5169876.1"/>
    <property type="molecule type" value="Genomic_DNA"/>
</dbReference>
<evidence type="ECO:0000259" key="7">
    <source>
        <dbReference type="PROSITE" id="PS50850"/>
    </source>
</evidence>
<keyword evidence="5 6" id="KW-0472">Membrane</keyword>
<dbReference type="InterPro" id="IPR020846">
    <property type="entry name" value="MFS_dom"/>
</dbReference>
<evidence type="ECO:0000256" key="2">
    <source>
        <dbReference type="ARBA" id="ARBA00022475"/>
    </source>
</evidence>
<sequence length="405" mass="41651">MPLALLALTLSAFAIGTTEFVIVGLIPTMAADLNVSLPSAGLLVSLYALGVAVGAPVLTALTGKWNRKVVLLSVMSLFVAGNLLAWQAPGYNTLILARILTGLAHGVFFSIGSTIATGLVSKEKAASAIAIMFTGLTVALVTGVPLGTYIGQTFGWQATFLIVALLGLIALIGSAFLVPGNLKQPPAAKLSSQLNVLTQPRLLLVYAITALGYGGTFTAFTYLAPILEDVSGFNSGAISLIMLVYGVSVAIGNIWGGKMADKMGPIKALTIIFTGLAVTLLVFNVTAYNPIAAVATILVWGAFAFGNVPGLQVYVVKLAEKVSPDAVDVASGLNIAAFNIGIALGSWGGGHIVAEAGLMHTPWAGAAIVIVALLLTRLSGRLDQKALSNEVEPNNKVVANTTQVV</sequence>
<accession>A0ABU3ZIF2</accession>
<feature type="transmembrane region" description="Helical" evidence="6">
    <location>
        <begin position="128"/>
        <end position="150"/>
    </location>
</feature>
<dbReference type="RefSeq" id="WP_317522632.1">
    <property type="nucleotide sequence ID" value="NZ_JAWJZI010000004.1"/>
</dbReference>
<evidence type="ECO:0000256" key="4">
    <source>
        <dbReference type="ARBA" id="ARBA00022989"/>
    </source>
</evidence>
<proteinExistence type="predicted"/>
<dbReference type="PROSITE" id="PS50850">
    <property type="entry name" value="MFS"/>
    <property type="match status" value="1"/>
</dbReference>
<protein>
    <submittedName>
        <fullName evidence="8">MFS transporter</fullName>
    </submittedName>
</protein>
<gene>
    <name evidence="8" type="ORF">R2X38_12810</name>
</gene>
<dbReference type="InterPro" id="IPR036259">
    <property type="entry name" value="MFS_trans_sf"/>
</dbReference>
<name>A0ABU3ZIF2_9GAMM</name>
<feature type="transmembrane region" description="Helical" evidence="6">
    <location>
        <begin position="156"/>
        <end position="182"/>
    </location>
</feature>
<keyword evidence="2" id="KW-1003">Cell membrane</keyword>
<feature type="domain" description="Major facilitator superfamily (MFS) profile" evidence="7">
    <location>
        <begin position="4"/>
        <end position="384"/>
    </location>
</feature>
<reference evidence="8 9" key="1">
    <citation type="submission" date="2023-10" db="EMBL/GenBank/DDBJ databases">
        <title>Marine bacteria isolated from horseshoe crab.</title>
        <authorList>
            <person name="Cheng T.H."/>
        </authorList>
    </citation>
    <scope>NUCLEOTIDE SEQUENCE [LARGE SCALE GENOMIC DNA]</scope>
    <source>
        <strain evidence="8 9">HSC6</strain>
    </source>
</reference>
<dbReference type="InterPro" id="IPR001958">
    <property type="entry name" value="Tet-R_TetA/multi-R_MdtG-like"/>
</dbReference>